<proteinExistence type="predicted"/>
<sequence length="219" mass="25081">MESPLAAILDPWLMRPETIDWESPRSRYLASIRDLRYVEPRPELLQAALVYWDPTMHVFRFYEDEMCPTVEEFQAYLRGFNSVHAFAIPPFQEDMDQLLRTTLNIIQNGELNIIRLIELVSPSLVSVASQMGSRKNIMPIVLAETLMGLDLVKNGQADLFSGCPLLLQAVSGFLLVFTLVQLWLSDKVGVLEALQAGFENFPRYLVERPMVYLELLMVE</sequence>
<name>A0ACC0MPM5_RHOML</name>
<evidence type="ECO:0000313" key="2">
    <source>
        <dbReference type="Proteomes" id="UP001062846"/>
    </source>
</evidence>
<protein>
    <submittedName>
        <fullName evidence="1">Uncharacterized protein</fullName>
    </submittedName>
</protein>
<accession>A0ACC0MPM5</accession>
<dbReference type="Proteomes" id="UP001062846">
    <property type="component" value="Chromosome 8"/>
</dbReference>
<keyword evidence="2" id="KW-1185">Reference proteome</keyword>
<evidence type="ECO:0000313" key="1">
    <source>
        <dbReference type="EMBL" id="KAI8542716.1"/>
    </source>
</evidence>
<dbReference type="EMBL" id="CM046395">
    <property type="protein sequence ID" value="KAI8542716.1"/>
    <property type="molecule type" value="Genomic_DNA"/>
</dbReference>
<gene>
    <name evidence="1" type="ORF">RHMOL_Rhmol08G0160700</name>
</gene>
<reference evidence="1" key="1">
    <citation type="submission" date="2022-02" db="EMBL/GenBank/DDBJ databases">
        <title>Plant Genome Project.</title>
        <authorList>
            <person name="Zhang R.-G."/>
        </authorList>
    </citation>
    <scope>NUCLEOTIDE SEQUENCE</scope>
    <source>
        <strain evidence="1">AT1</strain>
    </source>
</reference>
<comment type="caution">
    <text evidence="1">The sequence shown here is derived from an EMBL/GenBank/DDBJ whole genome shotgun (WGS) entry which is preliminary data.</text>
</comment>
<organism evidence="1 2">
    <name type="scientific">Rhododendron molle</name>
    <name type="common">Chinese azalea</name>
    <name type="synonym">Azalea mollis</name>
    <dbReference type="NCBI Taxonomy" id="49168"/>
    <lineage>
        <taxon>Eukaryota</taxon>
        <taxon>Viridiplantae</taxon>
        <taxon>Streptophyta</taxon>
        <taxon>Embryophyta</taxon>
        <taxon>Tracheophyta</taxon>
        <taxon>Spermatophyta</taxon>
        <taxon>Magnoliopsida</taxon>
        <taxon>eudicotyledons</taxon>
        <taxon>Gunneridae</taxon>
        <taxon>Pentapetalae</taxon>
        <taxon>asterids</taxon>
        <taxon>Ericales</taxon>
        <taxon>Ericaceae</taxon>
        <taxon>Ericoideae</taxon>
        <taxon>Rhodoreae</taxon>
        <taxon>Rhododendron</taxon>
    </lineage>
</organism>